<dbReference type="Proteomes" id="UP000799439">
    <property type="component" value="Unassembled WGS sequence"/>
</dbReference>
<dbReference type="AlphaFoldDB" id="A0A9P4IY03"/>
<evidence type="ECO:0000256" key="7">
    <source>
        <dbReference type="SAM" id="Coils"/>
    </source>
</evidence>
<dbReference type="PANTHER" id="PTHR15316:SF1">
    <property type="entry name" value="SPLICING FACTOR 3A SUBUNIT 1"/>
    <property type="match status" value="1"/>
</dbReference>
<dbReference type="FunFam" id="1.10.10.790:FF:000001">
    <property type="entry name" value="Splicing factor 3a, subunit 1"/>
    <property type="match status" value="1"/>
</dbReference>
<reference evidence="10" key="1">
    <citation type="journal article" date="2020" name="Stud. Mycol.">
        <title>101 Dothideomycetes genomes: a test case for predicting lifestyles and emergence of pathogens.</title>
        <authorList>
            <person name="Haridas S."/>
            <person name="Albert R."/>
            <person name="Binder M."/>
            <person name="Bloem J."/>
            <person name="Labutti K."/>
            <person name="Salamov A."/>
            <person name="Andreopoulos B."/>
            <person name="Baker S."/>
            <person name="Barry K."/>
            <person name="Bills G."/>
            <person name="Bluhm B."/>
            <person name="Cannon C."/>
            <person name="Castanera R."/>
            <person name="Culley D."/>
            <person name="Daum C."/>
            <person name="Ezra D."/>
            <person name="Gonzalez J."/>
            <person name="Henrissat B."/>
            <person name="Kuo A."/>
            <person name="Liang C."/>
            <person name="Lipzen A."/>
            <person name="Lutzoni F."/>
            <person name="Magnuson J."/>
            <person name="Mondo S."/>
            <person name="Nolan M."/>
            <person name="Ohm R."/>
            <person name="Pangilinan J."/>
            <person name="Park H.-J."/>
            <person name="Ramirez L."/>
            <person name="Alfaro M."/>
            <person name="Sun H."/>
            <person name="Tritt A."/>
            <person name="Yoshinaga Y."/>
            <person name="Zwiers L.-H."/>
            <person name="Turgeon B."/>
            <person name="Goodwin S."/>
            <person name="Spatafora J."/>
            <person name="Crous P."/>
            <person name="Grigoriev I."/>
        </authorList>
    </citation>
    <scope>NUCLEOTIDE SEQUENCE</scope>
    <source>
        <strain evidence="10">CBS 260.36</strain>
    </source>
</reference>
<feature type="compositionally biased region" description="Pro residues" evidence="8">
    <location>
        <begin position="14"/>
        <end position="23"/>
    </location>
</feature>
<evidence type="ECO:0000256" key="5">
    <source>
        <dbReference type="ARBA" id="ARBA00023187"/>
    </source>
</evidence>
<keyword evidence="11" id="KW-1185">Reference proteome</keyword>
<keyword evidence="2" id="KW-0507">mRNA processing</keyword>
<organism evidence="10 11">
    <name type="scientific">Myriangium duriaei CBS 260.36</name>
    <dbReference type="NCBI Taxonomy" id="1168546"/>
    <lineage>
        <taxon>Eukaryota</taxon>
        <taxon>Fungi</taxon>
        <taxon>Dikarya</taxon>
        <taxon>Ascomycota</taxon>
        <taxon>Pezizomycotina</taxon>
        <taxon>Dothideomycetes</taxon>
        <taxon>Dothideomycetidae</taxon>
        <taxon>Myriangiales</taxon>
        <taxon>Myriangiaceae</taxon>
        <taxon>Myriangium</taxon>
    </lineage>
</organism>
<dbReference type="GO" id="GO:0005686">
    <property type="term" value="C:U2 snRNP"/>
    <property type="evidence" value="ECO:0007669"/>
    <property type="project" value="TreeGrafter"/>
</dbReference>
<feature type="region of interest" description="Disordered" evidence="8">
    <location>
        <begin position="301"/>
        <end position="380"/>
    </location>
</feature>
<comment type="caution">
    <text evidence="10">The sequence shown here is derived from an EMBL/GenBank/DDBJ whole genome shotgun (WGS) entry which is preliminary data.</text>
</comment>
<dbReference type="SMART" id="SM00648">
    <property type="entry name" value="SWAP"/>
    <property type="match status" value="2"/>
</dbReference>
<dbReference type="Gene3D" id="1.10.10.790">
    <property type="entry name" value="Surp module"/>
    <property type="match status" value="2"/>
</dbReference>
<sequence>MAPAAVDDGEMAGKPPPDVTMPPPAIRSVIEKSAGFVLRRGPEYEDRMKEMGAKETKMQFVFPDNVYHAYYLWRKKEISEGRGDPNEEGAVAAAMKKTRKGPTEPPAFEFSARMPTISAIDLEIVKLTALFVAVRGSGWMTRFSQSYGQVPQFQFLRPQHSFHQYFTRMIDQYRELLTTGEKDLAERQKRRMEELEQNIEDKYHILDKAKQRAEWVKYQDTQKVQKQEAAEADKVAWAQIDWHDFAVVATIEFTEADERANLPEPQSLNDLQSQSLEQKAALGAPVGMRLEEAMPEDFAFFGATPGQAQPQPPQQPHAHTPQPPHFSPMPFAPTPPQATPSPAPYIPAQAASAEEAARIAERQSEADRAAAARAAAAGSGPMRIRENYVPRAQARRANANTVLCPICKQQIAADEYAEHVRIEQLDPRWREQTRIAQQRSSTTNLSTVDVANNLKRLASQRSDVFDPVTGREIAPDARESKRVETQYGGQPLMPPPGAVGAPEQRPTDVQEQLRLLQSKYGGPGQQHR</sequence>
<dbReference type="EMBL" id="ML996090">
    <property type="protein sequence ID" value="KAF2149912.1"/>
    <property type="molecule type" value="Genomic_DNA"/>
</dbReference>
<dbReference type="InterPro" id="IPR022030">
    <property type="entry name" value="SF3A1_dom"/>
</dbReference>
<dbReference type="OrthoDB" id="447637at2759"/>
<dbReference type="GO" id="GO:0045292">
    <property type="term" value="P:mRNA cis splicing, via spliceosome"/>
    <property type="evidence" value="ECO:0007669"/>
    <property type="project" value="InterPro"/>
</dbReference>
<keyword evidence="6" id="KW-0539">Nucleus</keyword>
<dbReference type="GO" id="GO:0071004">
    <property type="term" value="C:U2-type prespliceosome"/>
    <property type="evidence" value="ECO:0007669"/>
    <property type="project" value="TreeGrafter"/>
</dbReference>
<feature type="coiled-coil region" evidence="7">
    <location>
        <begin position="178"/>
        <end position="212"/>
    </location>
</feature>
<comment type="subcellular location">
    <subcellularLocation>
        <location evidence="1">Nucleus</location>
    </subcellularLocation>
</comment>
<dbReference type="InterPro" id="IPR045146">
    <property type="entry name" value="SF3A1"/>
</dbReference>
<gene>
    <name evidence="10" type="ORF">K461DRAFT_281149</name>
</gene>
<feature type="compositionally biased region" description="Pro residues" evidence="8">
    <location>
        <begin position="310"/>
        <end position="345"/>
    </location>
</feature>
<keyword evidence="3" id="KW-0747">Spliceosome</keyword>
<dbReference type="GO" id="GO:0003723">
    <property type="term" value="F:RNA binding"/>
    <property type="evidence" value="ECO:0007669"/>
    <property type="project" value="InterPro"/>
</dbReference>
<accession>A0A9P4IY03</accession>
<feature type="compositionally biased region" description="Basic and acidic residues" evidence="8">
    <location>
        <begin position="355"/>
        <end position="370"/>
    </location>
</feature>
<feature type="domain" description="SURP motif" evidence="9">
    <location>
        <begin position="29"/>
        <end position="71"/>
    </location>
</feature>
<dbReference type="GO" id="GO:0000381">
    <property type="term" value="P:regulation of alternative mRNA splicing, via spliceosome"/>
    <property type="evidence" value="ECO:0007669"/>
    <property type="project" value="TreeGrafter"/>
</dbReference>
<dbReference type="InterPro" id="IPR035967">
    <property type="entry name" value="SWAP/Surp_sf"/>
</dbReference>
<dbReference type="PROSITE" id="PS50128">
    <property type="entry name" value="SURP"/>
    <property type="match status" value="2"/>
</dbReference>
<keyword evidence="5" id="KW-0508">mRNA splicing</keyword>
<evidence type="ECO:0000256" key="6">
    <source>
        <dbReference type="ARBA" id="ARBA00023242"/>
    </source>
</evidence>
<dbReference type="GO" id="GO:0071013">
    <property type="term" value="C:catalytic step 2 spliceosome"/>
    <property type="evidence" value="ECO:0007669"/>
    <property type="project" value="TreeGrafter"/>
</dbReference>
<evidence type="ECO:0000259" key="9">
    <source>
        <dbReference type="PROSITE" id="PS50128"/>
    </source>
</evidence>
<evidence type="ECO:0000313" key="11">
    <source>
        <dbReference type="Proteomes" id="UP000799439"/>
    </source>
</evidence>
<keyword evidence="4" id="KW-0677">Repeat</keyword>
<evidence type="ECO:0000313" key="10">
    <source>
        <dbReference type="EMBL" id="KAF2149912.1"/>
    </source>
</evidence>
<keyword evidence="7" id="KW-0175">Coiled coil</keyword>
<evidence type="ECO:0000256" key="8">
    <source>
        <dbReference type="SAM" id="MobiDB-lite"/>
    </source>
</evidence>
<name>A0A9P4IY03_9PEZI</name>
<proteinExistence type="predicted"/>
<evidence type="ECO:0000256" key="4">
    <source>
        <dbReference type="ARBA" id="ARBA00022737"/>
    </source>
</evidence>
<evidence type="ECO:0000256" key="1">
    <source>
        <dbReference type="ARBA" id="ARBA00004123"/>
    </source>
</evidence>
<dbReference type="Pfam" id="PF12230">
    <property type="entry name" value="PRP21_like_P"/>
    <property type="match status" value="1"/>
</dbReference>
<feature type="region of interest" description="Disordered" evidence="8">
    <location>
        <begin position="1"/>
        <end position="23"/>
    </location>
</feature>
<feature type="domain" description="SURP motif" evidence="9">
    <location>
        <begin position="124"/>
        <end position="166"/>
    </location>
</feature>
<feature type="region of interest" description="Disordered" evidence="8">
    <location>
        <begin position="477"/>
        <end position="509"/>
    </location>
</feature>
<protein>
    <recommendedName>
        <fullName evidence="9">SURP motif domain-containing protein</fullName>
    </recommendedName>
</protein>
<dbReference type="Pfam" id="PF01805">
    <property type="entry name" value="Surp"/>
    <property type="match status" value="2"/>
</dbReference>
<dbReference type="InterPro" id="IPR000061">
    <property type="entry name" value="Surp"/>
</dbReference>
<dbReference type="SUPFAM" id="SSF109905">
    <property type="entry name" value="Surp module (SWAP domain)"/>
    <property type="match status" value="2"/>
</dbReference>
<evidence type="ECO:0000256" key="3">
    <source>
        <dbReference type="ARBA" id="ARBA00022728"/>
    </source>
</evidence>
<evidence type="ECO:0000256" key="2">
    <source>
        <dbReference type="ARBA" id="ARBA00022664"/>
    </source>
</evidence>
<dbReference type="PANTHER" id="PTHR15316">
    <property type="entry name" value="SPLICEOSOME ASSOCIATED PROTEIN 114/SWAP SPLICING FACTOR-RELATED"/>
    <property type="match status" value="1"/>
</dbReference>